<evidence type="ECO:0000259" key="9">
    <source>
        <dbReference type="Pfam" id="PF22571"/>
    </source>
</evidence>
<dbReference type="Pfam" id="PF22571">
    <property type="entry name" value="LiaI-LiaF-TM_PspC"/>
    <property type="match status" value="1"/>
</dbReference>
<reference evidence="12" key="1">
    <citation type="journal article" date="2015" name="MBio">
        <title>Genome-Resolved Metagenomic Analysis Reveals Roles for Candidate Phyla and Other Microbial Community Members in Biogeochemical Transformations in Oil Reservoirs.</title>
        <authorList>
            <person name="Hu P."/>
            <person name="Tom L."/>
            <person name="Singh A."/>
            <person name="Thomas B.C."/>
            <person name="Baker B.J."/>
            <person name="Piceno Y.M."/>
            <person name="Andersen G.L."/>
            <person name="Banfield J.F."/>
        </authorList>
    </citation>
    <scope>NUCLEOTIDE SEQUENCE [LARGE SCALE GENOMIC DNA]</scope>
</reference>
<organism evidence="11 12">
    <name type="scientific">Proteiniphilum acetatigenes</name>
    <dbReference type="NCBI Taxonomy" id="294710"/>
    <lineage>
        <taxon>Bacteria</taxon>
        <taxon>Pseudomonadati</taxon>
        <taxon>Bacteroidota</taxon>
        <taxon>Bacteroidia</taxon>
        <taxon>Bacteroidales</taxon>
        <taxon>Dysgonomonadaceae</taxon>
        <taxon>Proteiniphilum</taxon>
    </lineage>
</organism>
<gene>
    <name evidence="11" type="ORF">XD92_0353</name>
</gene>
<dbReference type="InterPro" id="IPR052027">
    <property type="entry name" value="PspC"/>
</dbReference>
<name>A0A101HKX3_9BACT</name>
<comment type="subcellular location">
    <subcellularLocation>
        <location evidence="1">Cell membrane</location>
        <topology evidence="1">Single-pass membrane protein</topology>
    </subcellularLocation>
</comment>
<evidence type="ECO:0000256" key="4">
    <source>
        <dbReference type="ARBA" id="ARBA00022989"/>
    </source>
</evidence>
<feature type="domain" description="Phage shock protein PspC N-terminal" evidence="8">
    <location>
        <begin position="119"/>
        <end position="171"/>
    </location>
</feature>
<feature type="transmembrane region" description="Helical" evidence="7">
    <location>
        <begin position="440"/>
        <end position="461"/>
    </location>
</feature>
<feature type="region of interest" description="Disordered" evidence="6">
    <location>
        <begin position="325"/>
        <end position="349"/>
    </location>
</feature>
<feature type="compositionally biased region" description="Basic and acidic residues" evidence="6">
    <location>
        <begin position="101"/>
        <end position="117"/>
    </location>
</feature>
<keyword evidence="2" id="KW-1003">Cell membrane</keyword>
<dbReference type="EMBL" id="LGGN01000040">
    <property type="protein sequence ID" value="KUK78375.1"/>
    <property type="molecule type" value="Genomic_DNA"/>
</dbReference>
<feature type="transmembrane region" description="Helical" evidence="7">
    <location>
        <begin position="145"/>
        <end position="169"/>
    </location>
</feature>
<feature type="domain" description="PspC-related transmembrane region" evidence="9">
    <location>
        <begin position="355"/>
        <end position="467"/>
    </location>
</feature>
<feature type="transmembrane region" description="Helical" evidence="7">
    <location>
        <begin position="408"/>
        <end position="428"/>
    </location>
</feature>
<dbReference type="Proteomes" id="UP000053860">
    <property type="component" value="Unassembled WGS sequence"/>
</dbReference>
<proteinExistence type="predicted"/>
<feature type="transmembrane region" description="Helical" evidence="7">
    <location>
        <begin position="239"/>
        <end position="258"/>
    </location>
</feature>
<evidence type="ECO:0000256" key="1">
    <source>
        <dbReference type="ARBA" id="ARBA00004162"/>
    </source>
</evidence>
<keyword evidence="3 7" id="KW-0812">Transmembrane</keyword>
<feature type="region of interest" description="Disordered" evidence="6">
    <location>
        <begin position="83"/>
        <end position="117"/>
    </location>
</feature>
<dbReference type="AlphaFoldDB" id="A0A101HKX3"/>
<dbReference type="InterPro" id="IPR054319">
    <property type="entry name" value="PspC-rel_ToastRack"/>
</dbReference>
<dbReference type="Pfam" id="PF04024">
    <property type="entry name" value="PspC"/>
    <property type="match status" value="2"/>
</dbReference>
<feature type="transmembrane region" description="Helical" evidence="7">
    <location>
        <begin position="211"/>
        <end position="233"/>
    </location>
</feature>
<evidence type="ECO:0000256" key="6">
    <source>
        <dbReference type="SAM" id="MobiDB-lite"/>
    </source>
</evidence>
<evidence type="ECO:0000313" key="12">
    <source>
        <dbReference type="Proteomes" id="UP000053860"/>
    </source>
</evidence>
<evidence type="ECO:0000256" key="7">
    <source>
        <dbReference type="SAM" id="Phobius"/>
    </source>
</evidence>
<dbReference type="GO" id="GO:0005886">
    <property type="term" value="C:plasma membrane"/>
    <property type="evidence" value="ECO:0007669"/>
    <property type="project" value="UniProtKB-SubCell"/>
</dbReference>
<dbReference type="PANTHER" id="PTHR33885">
    <property type="entry name" value="PHAGE SHOCK PROTEIN C"/>
    <property type="match status" value="1"/>
</dbReference>
<evidence type="ECO:0000259" key="8">
    <source>
        <dbReference type="Pfam" id="PF04024"/>
    </source>
</evidence>
<sequence>MKKVININFQGQVIAIEETAYEMLKQYIERLTRFFAREEGGDEIVNDIECRIAELFGNRLRHGISCITDEDVKSIISSIGQPEDFDSDYESSASFADEEPTGNREKRAASGGGGEERRSLYRNSADRIIGGVCSGLAHYFRTDPVWVRMIFVLFFGLLFWVYIVLWIVLKPKVLETNVTKRLYRNPNDRFLGGVCGGIAAYFRIDSWIPRLLFLLPLLLNLIGMISFFPLNFLFEDVDFSWNLNMGVVLVYIVLWIIIPEAKSVKQKLEMMGEEEYIRSIREKVSDNVASARSRVEVGEMPPAAPTYSTTGGEVAEKKVSMDEMPPLPVDAERPSNASASAGRPPTAASSEHSGCLNGLILLLKIIFFSFVGIMALAVLAVFIAFLFAGAQMMPLKSLFIDPGQETTLLFASLILLIGVPVLSILMWIVRRVMKTRSRPWIGVVSTILWFGGLVTAGILTAQVADKFSEESTLEQDVELRPISGRSLYVDMQPYEDDYSEFRIGYGLDSDIDYLPFTNVNEDSLLFRSIYLHIRNSSDSLFHLRTFAAISCPELKGAKDDLEAFRFEITQQDSVLYLPEFLMVPIGQGFRNQSITVEISVPAGKTVEVSDVLSRYRSKEPPSVVRKRIRNYRRTYMTVEPPLAKEENMETLLF</sequence>
<evidence type="ECO:0000313" key="11">
    <source>
        <dbReference type="EMBL" id="KUK78375.1"/>
    </source>
</evidence>
<evidence type="ECO:0000256" key="3">
    <source>
        <dbReference type="ARBA" id="ARBA00022692"/>
    </source>
</evidence>
<feature type="domain" description="PspC-related ToastRack" evidence="10">
    <location>
        <begin position="520"/>
        <end position="618"/>
    </location>
</feature>
<dbReference type="Pfam" id="PF22744">
    <property type="entry name" value="Toast-rack_PspC-Cterm"/>
    <property type="match status" value="1"/>
</dbReference>
<evidence type="ECO:0000256" key="5">
    <source>
        <dbReference type="ARBA" id="ARBA00023136"/>
    </source>
</evidence>
<protein>
    <submittedName>
        <fullName evidence="11">Phage shock protein C, PspC</fullName>
    </submittedName>
</protein>
<dbReference type="InterPro" id="IPR007168">
    <property type="entry name" value="Phageshock_PspC_N"/>
</dbReference>
<evidence type="ECO:0000259" key="10">
    <source>
        <dbReference type="Pfam" id="PF22744"/>
    </source>
</evidence>
<keyword evidence="4 7" id="KW-1133">Transmembrane helix</keyword>
<feature type="domain" description="Phage shock protein PspC N-terminal" evidence="8">
    <location>
        <begin position="180"/>
        <end position="261"/>
    </location>
</feature>
<dbReference type="PANTHER" id="PTHR33885:SF3">
    <property type="entry name" value="PHAGE SHOCK PROTEIN C"/>
    <property type="match status" value="1"/>
</dbReference>
<evidence type="ECO:0000256" key="2">
    <source>
        <dbReference type="ARBA" id="ARBA00022475"/>
    </source>
</evidence>
<dbReference type="InterPro" id="IPR054321">
    <property type="entry name" value="PspC-rel_TM"/>
</dbReference>
<comment type="caution">
    <text evidence="11">The sequence shown here is derived from an EMBL/GenBank/DDBJ whole genome shotgun (WGS) entry which is preliminary data.</text>
</comment>
<accession>A0A101HKX3</accession>
<feature type="transmembrane region" description="Helical" evidence="7">
    <location>
        <begin position="365"/>
        <end position="388"/>
    </location>
</feature>
<keyword evidence="5 7" id="KW-0472">Membrane</keyword>